<reference evidence="1" key="1">
    <citation type="submission" date="2014-11" db="EMBL/GenBank/DDBJ databases">
        <authorList>
            <person name="Amaro Gonzalez C."/>
        </authorList>
    </citation>
    <scope>NUCLEOTIDE SEQUENCE</scope>
</reference>
<name>A0A0E9PEU9_ANGAN</name>
<dbReference type="EMBL" id="GBXM01105513">
    <property type="protein sequence ID" value="JAH03064.1"/>
    <property type="molecule type" value="Transcribed_RNA"/>
</dbReference>
<reference evidence="1" key="2">
    <citation type="journal article" date="2015" name="Fish Shellfish Immunol.">
        <title>Early steps in the European eel (Anguilla anguilla)-Vibrio vulnificus interaction in the gills: Role of the RtxA13 toxin.</title>
        <authorList>
            <person name="Callol A."/>
            <person name="Pajuelo D."/>
            <person name="Ebbesson L."/>
            <person name="Teles M."/>
            <person name="MacKenzie S."/>
            <person name="Amaro C."/>
        </authorList>
    </citation>
    <scope>NUCLEOTIDE SEQUENCE</scope>
</reference>
<proteinExistence type="predicted"/>
<protein>
    <submittedName>
        <fullName evidence="1">Uncharacterized protein</fullName>
    </submittedName>
</protein>
<evidence type="ECO:0000313" key="1">
    <source>
        <dbReference type="EMBL" id="JAH03064.1"/>
    </source>
</evidence>
<sequence>MDARPPPQPAVLRGDLIKLRKKVGGKFRKRTQFTNI</sequence>
<dbReference type="AlphaFoldDB" id="A0A0E9PEU9"/>
<organism evidence="1">
    <name type="scientific">Anguilla anguilla</name>
    <name type="common">European freshwater eel</name>
    <name type="synonym">Muraena anguilla</name>
    <dbReference type="NCBI Taxonomy" id="7936"/>
    <lineage>
        <taxon>Eukaryota</taxon>
        <taxon>Metazoa</taxon>
        <taxon>Chordata</taxon>
        <taxon>Craniata</taxon>
        <taxon>Vertebrata</taxon>
        <taxon>Euteleostomi</taxon>
        <taxon>Actinopterygii</taxon>
        <taxon>Neopterygii</taxon>
        <taxon>Teleostei</taxon>
        <taxon>Anguilliformes</taxon>
        <taxon>Anguillidae</taxon>
        <taxon>Anguilla</taxon>
    </lineage>
</organism>
<accession>A0A0E9PEU9</accession>